<evidence type="ECO:0000256" key="6">
    <source>
        <dbReference type="ARBA" id="ARBA00022692"/>
    </source>
</evidence>
<feature type="transmembrane region" description="Helical" evidence="10">
    <location>
        <begin position="474"/>
        <end position="498"/>
    </location>
</feature>
<sequence length="535" mass="60537">MPSTSIPALPNTPSWSSMTVLFLAFSCCKILLMPSYRSTDFDVHRNWLAITRHLPIKEWYHDDVNGTTVHTLDYPPSFAYWEYLLSNNPVTQYLIHDAELLDERCLQLLPDSDNTPSEACVIFHRSTVICSDMVLWWGAWVMATSSSTPSQVLFLGQFPASFLLTVFHPGLLWLDHVHFQYNGMLFGIFLASLGYLMKVNNSSTTEREFHKHHWKAAVLFALLLTMKHLFLTLGPFYFVYLLRRYCLEPPPSKQSSSQNTPQNSTKTIQLYPLHLITLSVYTGTTLLVPFLPFLRQMPQLLKRLFPFGRGLVHDYWAANVWALYSFVDKVSGLAHGPSLLDVPASVCALLLLLSLLPGLYFGAWKAAEEHDNMKLITAVVYSALCSFMLGFHVHEKAILNAIIPLLFLVCNNSKNTASLRVLCFQMTSLGLLGIFPLLFRPAELALKLVSYAAYMALCYHVLLERMDMSRQRLVVELLPLVAVVVGLVMLLEFVPIRFYGKLEFLPLLCTSVGCAVGLILCWIRLSLWMVGVIIG</sequence>
<feature type="transmembrane region" description="Helical" evidence="10">
    <location>
        <begin position="342"/>
        <end position="363"/>
    </location>
</feature>
<evidence type="ECO:0000313" key="11">
    <source>
        <dbReference type="EMBL" id="CAB9530962.1"/>
    </source>
</evidence>
<dbReference type="GO" id="GO:0005789">
    <property type="term" value="C:endoplasmic reticulum membrane"/>
    <property type="evidence" value="ECO:0007669"/>
    <property type="project" value="UniProtKB-SubCell"/>
</dbReference>
<evidence type="ECO:0000256" key="5">
    <source>
        <dbReference type="ARBA" id="ARBA00022679"/>
    </source>
</evidence>
<feature type="transmembrane region" description="Helical" evidence="10">
    <location>
        <begin position="315"/>
        <end position="336"/>
    </location>
</feature>
<dbReference type="PANTHER" id="PTHR12413">
    <property type="entry name" value="DOLICHYL GLYCOSYLTRANSFERASE"/>
    <property type="match status" value="1"/>
</dbReference>
<dbReference type="Pfam" id="PF03155">
    <property type="entry name" value="Alg6_Alg8"/>
    <property type="match status" value="1"/>
</dbReference>
<feature type="transmembrane region" description="Helical" evidence="10">
    <location>
        <begin position="421"/>
        <end position="439"/>
    </location>
</feature>
<organism evidence="11 12">
    <name type="scientific">Seminavis robusta</name>
    <dbReference type="NCBI Taxonomy" id="568900"/>
    <lineage>
        <taxon>Eukaryota</taxon>
        <taxon>Sar</taxon>
        <taxon>Stramenopiles</taxon>
        <taxon>Ochrophyta</taxon>
        <taxon>Bacillariophyta</taxon>
        <taxon>Bacillariophyceae</taxon>
        <taxon>Bacillariophycidae</taxon>
        <taxon>Naviculales</taxon>
        <taxon>Naviculaceae</taxon>
        <taxon>Seminavis</taxon>
    </lineage>
</organism>
<gene>
    <name evidence="11" type="ORF">SEMRO_3145_G344410.1</name>
</gene>
<feature type="transmembrane region" description="Helical" evidence="10">
    <location>
        <begin position="504"/>
        <end position="523"/>
    </location>
</feature>
<dbReference type="GO" id="GO:0042283">
    <property type="term" value="F:dolichyl pyrophosphate Glc1Man9GlcNAc2 alpha-1,3-glucosyltransferase activity"/>
    <property type="evidence" value="ECO:0007669"/>
    <property type="project" value="TreeGrafter"/>
</dbReference>
<keyword evidence="8 10" id="KW-1133">Transmembrane helix</keyword>
<evidence type="ECO:0000256" key="10">
    <source>
        <dbReference type="RuleBase" id="RU363110"/>
    </source>
</evidence>
<dbReference type="GO" id="GO:0006487">
    <property type="term" value="P:protein N-linked glycosylation"/>
    <property type="evidence" value="ECO:0007669"/>
    <property type="project" value="TreeGrafter"/>
</dbReference>
<dbReference type="EMBL" id="CAICTM010003143">
    <property type="protein sequence ID" value="CAB9530962.1"/>
    <property type="molecule type" value="Genomic_DNA"/>
</dbReference>
<keyword evidence="6 10" id="KW-0812">Transmembrane</keyword>
<name>A0A9N8EZJ0_9STRA</name>
<evidence type="ECO:0000256" key="8">
    <source>
        <dbReference type="ARBA" id="ARBA00022989"/>
    </source>
</evidence>
<feature type="transmembrane region" description="Helical" evidence="10">
    <location>
        <begin position="12"/>
        <end position="32"/>
    </location>
</feature>
<comment type="caution">
    <text evidence="11">The sequence shown here is derived from an EMBL/GenBank/DDBJ whole genome shotgun (WGS) entry which is preliminary data.</text>
</comment>
<feature type="transmembrane region" description="Helical" evidence="10">
    <location>
        <begin position="271"/>
        <end position="294"/>
    </location>
</feature>
<dbReference type="EC" id="2.4.1.-" evidence="10"/>
<accession>A0A9N8EZJ0</accession>
<comment type="similarity">
    <text evidence="3 10">Belongs to the ALG6/ALG8 glucosyltransferase family.</text>
</comment>
<evidence type="ECO:0000256" key="7">
    <source>
        <dbReference type="ARBA" id="ARBA00022824"/>
    </source>
</evidence>
<protein>
    <recommendedName>
        <fullName evidence="10">Alpha-1,3-glucosyltransferase</fullName>
        <ecNumber evidence="10">2.4.1.-</ecNumber>
    </recommendedName>
</protein>
<keyword evidence="7 10" id="KW-0256">Endoplasmic reticulum</keyword>
<comment type="pathway">
    <text evidence="2 10">Protein modification; protein glycosylation.</text>
</comment>
<feature type="transmembrane region" description="Helical" evidence="10">
    <location>
        <begin position="445"/>
        <end position="462"/>
    </location>
</feature>
<dbReference type="PANTHER" id="PTHR12413:SF2">
    <property type="entry name" value="DOLICHYL PYROPHOSPHATE GLC1MAN9GLCNAC2 ALPHA-1,3-GLUCOSYLTRANSFERASE-RELATED"/>
    <property type="match status" value="1"/>
</dbReference>
<feature type="transmembrane region" description="Helical" evidence="10">
    <location>
        <begin position="218"/>
        <end position="240"/>
    </location>
</feature>
<dbReference type="OrthoDB" id="1689333at2759"/>
<dbReference type="InterPro" id="IPR004856">
    <property type="entry name" value="Glyco_trans_ALG6/ALG8"/>
</dbReference>
<evidence type="ECO:0000313" key="12">
    <source>
        <dbReference type="Proteomes" id="UP001153069"/>
    </source>
</evidence>
<keyword evidence="12" id="KW-1185">Reference proteome</keyword>
<evidence type="ECO:0000256" key="4">
    <source>
        <dbReference type="ARBA" id="ARBA00022676"/>
    </source>
</evidence>
<proteinExistence type="inferred from homology"/>
<reference evidence="11" key="1">
    <citation type="submission" date="2020-06" db="EMBL/GenBank/DDBJ databases">
        <authorList>
            <consortium name="Plant Systems Biology data submission"/>
        </authorList>
    </citation>
    <scope>NUCLEOTIDE SEQUENCE</scope>
    <source>
        <strain evidence="11">D6</strain>
    </source>
</reference>
<keyword evidence="4 10" id="KW-0328">Glycosyltransferase</keyword>
<dbReference type="AlphaFoldDB" id="A0A9N8EZJ0"/>
<evidence type="ECO:0000256" key="9">
    <source>
        <dbReference type="ARBA" id="ARBA00023136"/>
    </source>
</evidence>
<keyword evidence="9 10" id="KW-0472">Membrane</keyword>
<feature type="transmembrane region" description="Helical" evidence="10">
    <location>
        <begin position="179"/>
        <end position="197"/>
    </location>
</feature>
<evidence type="ECO:0000256" key="2">
    <source>
        <dbReference type="ARBA" id="ARBA00004922"/>
    </source>
</evidence>
<evidence type="ECO:0000256" key="3">
    <source>
        <dbReference type="ARBA" id="ARBA00008715"/>
    </source>
</evidence>
<evidence type="ECO:0000256" key="1">
    <source>
        <dbReference type="ARBA" id="ARBA00004477"/>
    </source>
</evidence>
<keyword evidence="5 10" id="KW-0808">Transferase</keyword>
<feature type="transmembrane region" description="Helical" evidence="10">
    <location>
        <begin position="152"/>
        <end position="173"/>
    </location>
</feature>
<comment type="subcellular location">
    <subcellularLocation>
        <location evidence="1 10">Endoplasmic reticulum membrane</location>
        <topology evidence="1 10">Multi-pass membrane protein</topology>
    </subcellularLocation>
</comment>
<dbReference type="Proteomes" id="UP001153069">
    <property type="component" value="Unassembled WGS sequence"/>
</dbReference>